<name>A0A371D1J5_9APHY</name>
<dbReference type="GO" id="GO:0005975">
    <property type="term" value="P:carbohydrate metabolic process"/>
    <property type="evidence" value="ECO:0007669"/>
    <property type="project" value="InterPro"/>
</dbReference>
<evidence type="ECO:0000256" key="1">
    <source>
        <dbReference type="PIRSR" id="PIRSR607822-1"/>
    </source>
</evidence>
<protein>
    <recommendedName>
        <fullName evidence="5">Lanthionine synthetase C family protein</fullName>
    </recommendedName>
</protein>
<dbReference type="Gene3D" id="1.50.10.10">
    <property type="match status" value="1"/>
</dbReference>
<dbReference type="AlphaFoldDB" id="A0A371D1J5"/>
<dbReference type="SMART" id="SM01260">
    <property type="entry name" value="LANC_like"/>
    <property type="match status" value="1"/>
</dbReference>
<sequence length="544" mass="59156">MPSRYIPHHNTPPSDFKAVKHRIHDALAENVLRVHRHPSSNPKVYTGCAGEIIMDMRAFAVLPPKTFPDTPTSSLIAVPFHEPHHGNRVSYLETSIGPATLLLVRQLRLRQNPESNAHKHARRGKLDGEILEEVELAETWKGAVDLISGAHEVATMESVDDDGCDVLYGRAGLLYALLLLRSELVITLDYLSHAGKQKERVVREVEKLCSDDNIKTLVDDIVERGQAGAKLYAEELEESERPKAPPLMWRWHGSRYLGAAHGVVGILHMLLHAPSAILQPHWEKIVATVEWLLALQDPLGNWPTRADRHIPSDGAAAQDGSSDEFDDSLVQWCHGASGFLMLFSALLRRSAASQSACPLSPALHSSVTAATARAAELVYTRGLLRKGIGLCHGVGGAVYALLAVSDALDTHESAASHPPTSRAHSHSLSHSLSLRRSPPHPHEVEDAVHAYWLQRAVHLAELATEYRRLTQEGEMKTPDHPYSLYEGVAGMCCAWAEVMVRLGDPAPAAGGNGGANGNGNGYGNGYGSQKRGGMPAYDDIALLA</sequence>
<evidence type="ECO:0008006" key="5">
    <source>
        <dbReference type="Google" id="ProtNLM"/>
    </source>
</evidence>
<dbReference type="OrthoDB" id="10257263at2759"/>
<proteinExistence type="predicted"/>
<dbReference type="GO" id="GO:0031179">
    <property type="term" value="P:peptide modification"/>
    <property type="evidence" value="ECO:0007669"/>
    <property type="project" value="InterPro"/>
</dbReference>
<dbReference type="Proteomes" id="UP000256964">
    <property type="component" value="Unassembled WGS sequence"/>
</dbReference>
<accession>A0A371D1J5</accession>
<dbReference type="Pfam" id="PF05147">
    <property type="entry name" value="LANC_like"/>
    <property type="match status" value="1"/>
</dbReference>
<keyword evidence="4" id="KW-1185">Reference proteome</keyword>
<dbReference type="GO" id="GO:0005886">
    <property type="term" value="C:plasma membrane"/>
    <property type="evidence" value="ECO:0007669"/>
    <property type="project" value="TreeGrafter"/>
</dbReference>
<dbReference type="EMBL" id="KZ857427">
    <property type="protein sequence ID" value="RDX46420.1"/>
    <property type="molecule type" value="Genomic_DNA"/>
</dbReference>
<feature type="region of interest" description="Disordered" evidence="2">
    <location>
        <begin position="412"/>
        <end position="441"/>
    </location>
</feature>
<gene>
    <name evidence="3" type="ORF">OH76DRAFT_1406932</name>
</gene>
<feature type="binding site" evidence="1">
    <location>
        <position position="333"/>
    </location>
    <ligand>
        <name>Zn(2+)</name>
        <dbReference type="ChEBI" id="CHEBI:29105"/>
    </ligand>
</feature>
<reference evidence="3 4" key="1">
    <citation type="journal article" date="2018" name="Biotechnol. Biofuels">
        <title>Integrative visual omics of the white-rot fungus Polyporus brumalis exposes the biotechnological potential of its oxidative enzymes for delignifying raw plant biomass.</title>
        <authorList>
            <person name="Miyauchi S."/>
            <person name="Rancon A."/>
            <person name="Drula E."/>
            <person name="Hage H."/>
            <person name="Chaduli D."/>
            <person name="Favel A."/>
            <person name="Grisel S."/>
            <person name="Henrissat B."/>
            <person name="Herpoel-Gimbert I."/>
            <person name="Ruiz-Duenas F.J."/>
            <person name="Chevret D."/>
            <person name="Hainaut M."/>
            <person name="Lin J."/>
            <person name="Wang M."/>
            <person name="Pangilinan J."/>
            <person name="Lipzen A."/>
            <person name="Lesage-Meessen L."/>
            <person name="Navarro D."/>
            <person name="Riley R."/>
            <person name="Grigoriev I.V."/>
            <person name="Zhou S."/>
            <person name="Raouche S."/>
            <person name="Rosso M.N."/>
        </authorList>
    </citation>
    <scope>NUCLEOTIDE SEQUENCE [LARGE SCALE GENOMIC DNA]</scope>
    <source>
        <strain evidence="3 4">BRFM 1820</strain>
    </source>
</reference>
<evidence type="ECO:0000256" key="2">
    <source>
        <dbReference type="SAM" id="MobiDB-lite"/>
    </source>
</evidence>
<dbReference type="SUPFAM" id="SSF158745">
    <property type="entry name" value="LanC-like"/>
    <property type="match status" value="1"/>
</dbReference>
<dbReference type="InterPro" id="IPR007822">
    <property type="entry name" value="LANC-like"/>
</dbReference>
<feature type="compositionally biased region" description="Low complexity" evidence="2">
    <location>
        <begin position="426"/>
        <end position="436"/>
    </location>
</feature>
<evidence type="ECO:0000313" key="4">
    <source>
        <dbReference type="Proteomes" id="UP000256964"/>
    </source>
</evidence>
<dbReference type="PANTHER" id="PTHR12736:SF7">
    <property type="entry name" value="LANC-LIKE PROTEIN 3"/>
    <property type="match status" value="1"/>
</dbReference>
<keyword evidence="1" id="KW-0479">Metal-binding</keyword>
<feature type="binding site" evidence="1">
    <location>
        <position position="391"/>
    </location>
    <ligand>
        <name>Zn(2+)</name>
        <dbReference type="ChEBI" id="CHEBI:29105"/>
    </ligand>
</feature>
<dbReference type="CDD" id="cd04794">
    <property type="entry name" value="euk_LANCL"/>
    <property type="match status" value="1"/>
</dbReference>
<dbReference type="GO" id="GO:0046872">
    <property type="term" value="F:metal ion binding"/>
    <property type="evidence" value="ECO:0007669"/>
    <property type="project" value="UniProtKB-KW"/>
</dbReference>
<keyword evidence="1" id="KW-0862">Zinc</keyword>
<feature type="binding site" evidence="1">
    <location>
        <position position="392"/>
    </location>
    <ligand>
        <name>Zn(2+)</name>
        <dbReference type="ChEBI" id="CHEBI:29105"/>
    </ligand>
</feature>
<dbReference type="InterPro" id="IPR012341">
    <property type="entry name" value="6hp_glycosidase-like_sf"/>
</dbReference>
<evidence type="ECO:0000313" key="3">
    <source>
        <dbReference type="EMBL" id="RDX46420.1"/>
    </source>
</evidence>
<dbReference type="PANTHER" id="PTHR12736">
    <property type="entry name" value="LANC-LIKE PROTEIN"/>
    <property type="match status" value="1"/>
</dbReference>
<dbReference type="PRINTS" id="PR01950">
    <property type="entry name" value="LANCSUPER"/>
</dbReference>
<organism evidence="3 4">
    <name type="scientific">Lentinus brumalis</name>
    <dbReference type="NCBI Taxonomy" id="2498619"/>
    <lineage>
        <taxon>Eukaryota</taxon>
        <taxon>Fungi</taxon>
        <taxon>Dikarya</taxon>
        <taxon>Basidiomycota</taxon>
        <taxon>Agaricomycotina</taxon>
        <taxon>Agaricomycetes</taxon>
        <taxon>Polyporales</taxon>
        <taxon>Polyporaceae</taxon>
        <taxon>Lentinus</taxon>
    </lineage>
</organism>